<protein>
    <submittedName>
        <fullName evidence="1">Uncharacterized protein</fullName>
    </submittedName>
</protein>
<dbReference type="Proteomes" id="UP001178507">
    <property type="component" value="Unassembled WGS sequence"/>
</dbReference>
<proteinExistence type="predicted"/>
<gene>
    <name evidence="1" type="ORF">EVOR1521_LOCUS9902</name>
</gene>
<evidence type="ECO:0000313" key="2">
    <source>
        <dbReference type="Proteomes" id="UP001178507"/>
    </source>
</evidence>
<sequence>MPNFPAPLLPLPCALDSPVADGYPGSGASTAAETPKDACGVILPRRLQRTEQDADLAWQLVLAMNQALDETRANCRLDEQMLQKKVHHTIRFLRACSYSSHDIVVALAYTCAYFRRVMPPLMGVVSRSEAVHICILLIYLAHSFVLDENCPIRDWHRHIFRKYCSLKKMDAALFRVFSFLDFKLMISQEEEAKYLRMILQKESL</sequence>
<keyword evidence="2" id="KW-1185">Reference proteome</keyword>
<reference evidence="1" key="1">
    <citation type="submission" date="2023-08" db="EMBL/GenBank/DDBJ databases">
        <authorList>
            <person name="Chen Y."/>
            <person name="Shah S."/>
            <person name="Dougan E. K."/>
            <person name="Thang M."/>
            <person name="Chan C."/>
        </authorList>
    </citation>
    <scope>NUCLEOTIDE SEQUENCE</scope>
</reference>
<dbReference type="AlphaFoldDB" id="A0AA36I7M3"/>
<accession>A0AA36I7M3</accession>
<comment type="caution">
    <text evidence="1">The sequence shown here is derived from an EMBL/GenBank/DDBJ whole genome shotgun (WGS) entry which is preliminary data.</text>
</comment>
<organism evidence="1 2">
    <name type="scientific">Effrenium voratum</name>
    <dbReference type="NCBI Taxonomy" id="2562239"/>
    <lineage>
        <taxon>Eukaryota</taxon>
        <taxon>Sar</taxon>
        <taxon>Alveolata</taxon>
        <taxon>Dinophyceae</taxon>
        <taxon>Suessiales</taxon>
        <taxon>Symbiodiniaceae</taxon>
        <taxon>Effrenium</taxon>
    </lineage>
</organism>
<dbReference type="EMBL" id="CAUJNA010000913">
    <property type="protein sequence ID" value="CAJ1382542.1"/>
    <property type="molecule type" value="Genomic_DNA"/>
</dbReference>
<evidence type="ECO:0000313" key="1">
    <source>
        <dbReference type="EMBL" id="CAJ1382542.1"/>
    </source>
</evidence>
<name>A0AA36I7M3_9DINO</name>